<evidence type="ECO:0000313" key="3">
    <source>
        <dbReference type="Proteomes" id="UP000015102"/>
    </source>
</evidence>
<keyword evidence="1" id="KW-1133">Transmembrane helix</keyword>
<reference evidence="2" key="2">
    <citation type="submission" date="2015-06" db="UniProtKB">
        <authorList>
            <consortium name="EnsemblMetazoa"/>
        </authorList>
    </citation>
    <scope>IDENTIFICATION</scope>
</reference>
<proteinExistence type="predicted"/>
<dbReference type="AlphaFoldDB" id="T1H0G6"/>
<dbReference type="EnsemblMetazoa" id="MESCA009644-RA">
    <property type="protein sequence ID" value="MESCA009644-PA"/>
    <property type="gene ID" value="MESCA009644"/>
</dbReference>
<keyword evidence="1" id="KW-0472">Membrane</keyword>
<dbReference type="HOGENOM" id="CLU_1688736_0_0_1"/>
<protein>
    <submittedName>
        <fullName evidence="2">Uncharacterized protein</fullName>
    </submittedName>
</protein>
<dbReference type="Proteomes" id="UP000015102">
    <property type="component" value="Unassembled WGS sequence"/>
</dbReference>
<organism evidence="2 3">
    <name type="scientific">Megaselia scalaris</name>
    <name type="common">Humpbacked fly</name>
    <name type="synonym">Phora scalaris</name>
    <dbReference type="NCBI Taxonomy" id="36166"/>
    <lineage>
        <taxon>Eukaryota</taxon>
        <taxon>Metazoa</taxon>
        <taxon>Ecdysozoa</taxon>
        <taxon>Arthropoda</taxon>
        <taxon>Hexapoda</taxon>
        <taxon>Insecta</taxon>
        <taxon>Pterygota</taxon>
        <taxon>Neoptera</taxon>
        <taxon>Endopterygota</taxon>
        <taxon>Diptera</taxon>
        <taxon>Brachycera</taxon>
        <taxon>Muscomorpha</taxon>
        <taxon>Platypezoidea</taxon>
        <taxon>Phoridae</taxon>
        <taxon>Megaseliini</taxon>
        <taxon>Megaselia</taxon>
    </lineage>
</organism>
<accession>T1H0G6</accession>
<name>T1H0G6_MEGSC</name>
<dbReference type="EMBL" id="CAQQ02388267">
    <property type="status" value="NOT_ANNOTATED_CDS"/>
    <property type="molecule type" value="Genomic_DNA"/>
</dbReference>
<feature type="transmembrane region" description="Helical" evidence="1">
    <location>
        <begin position="77"/>
        <end position="95"/>
    </location>
</feature>
<keyword evidence="1" id="KW-0812">Transmembrane</keyword>
<feature type="transmembrane region" description="Helical" evidence="1">
    <location>
        <begin position="45"/>
        <end position="71"/>
    </location>
</feature>
<sequence>MLQSALRVVRVWTKIKGLVAKYLGVILDRWLSWEENIEERRKTSFIAWFACINCIGKSLGFSPMIIRWLYLSIKRPILTYAYLVWCMPYVKRFVVLDWREIKGSMCWHDELSKVNSYHLSPMDLVVESIVTKSALRLQRVGLFKERSYGHKAILPK</sequence>
<reference evidence="3" key="1">
    <citation type="submission" date="2013-02" db="EMBL/GenBank/DDBJ databases">
        <authorList>
            <person name="Hughes D."/>
        </authorList>
    </citation>
    <scope>NUCLEOTIDE SEQUENCE</scope>
    <source>
        <strain>Durham</strain>
        <strain evidence="3">NC isolate 2 -- Noor lab</strain>
    </source>
</reference>
<evidence type="ECO:0000313" key="2">
    <source>
        <dbReference type="EnsemblMetazoa" id="MESCA009644-PA"/>
    </source>
</evidence>
<evidence type="ECO:0000256" key="1">
    <source>
        <dbReference type="SAM" id="Phobius"/>
    </source>
</evidence>
<keyword evidence="3" id="KW-1185">Reference proteome</keyword>